<dbReference type="InterPro" id="IPR000330">
    <property type="entry name" value="SNF2_N"/>
</dbReference>
<dbReference type="InterPro" id="IPR027417">
    <property type="entry name" value="P-loop_NTPase"/>
</dbReference>
<dbReference type="PANTHER" id="PTHR45626">
    <property type="entry name" value="TRANSCRIPTION TERMINATION FACTOR 2-RELATED"/>
    <property type="match status" value="1"/>
</dbReference>
<evidence type="ECO:0000256" key="3">
    <source>
        <dbReference type="ARBA" id="ARBA00022840"/>
    </source>
</evidence>
<evidence type="ECO:0000259" key="4">
    <source>
        <dbReference type="PROSITE" id="PS51192"/>
    </source>
</evidence>
<dbReference type="InterPro" id="IPR050628">
    <property type="entry name" value="SNF2_RAD54_helicase_TF"/>
</dbReference>
<evidence type="ECO:0000313" key="5">
    <source>
        <dbReference type="EMBL" id="KII66413.1"/>
    </source>
</evidence>
<sequence>MDHQVSAIKWMLKRESCEPFGGILADDMGLGKTLTILAFLCQDMTQSSLVIMPMSVLHQWQQEIEKHLRDIKYIVYHGSDRQRYDTRLSSAVVVLTTYGTFASKVFQT</sequence>
<organism evidence="5 6">
    <name type="scientific">Thelohanellus kitauei</name>
    <name type="common">Myxosporean</name>
    <dbReference type="NCBI Taxonomy" id="669202"/>
    <lineage>
        <taxon>Eukaryota</taxon>
        <taxon>Metazoa</taxon>
        <taxon>Cnidaria</taxon>
        <taxon>Myxozoa</taxon>
        <taxon>Myxosporea</taxon>
        <taxon>Bivalvulida</taxon>
        <taxon>Platysporina</taxon>
        <taxon>Myxobolidae</taxon>
        <taxon>Thelohanellus</taxon>
    </lineage>
</organism>
<dbReference type="Proteomes" id="UP000031668">
    <property type="component" value="Unassembled WGS sequence"/>
</dbReference>
<feature type="domain" description="Helicase ATP-binding" evidence="4">
    <location>
        <begin position="13"/>
        <end position="108"/>
    </location>
</feature>
<name>A0A0C2JB43_THEKT</name>
<dbReference type="GO" id="GO:0006281">
    <property type="term" value="P:DNA repair"/>
    <property type="evidence" value="ECO:0007669"/>
    <property type="project" value="TreeGrafter"/>
</dbReference>
<proteinExistence type="predicted"/>
<dbReference type="EMBL" id="JWZT01003532">
    <property type="protein sequence ID" value="KII66413.1"/>
    <property type="molecule type" value="Genomic_DNA"/>
</dbReference>
<dbReference type="PROSITE" id="PS51192">
    <property type="entry name" value="HELICASE_ATP_BIND_1"/>
    <property type="match status" value="1"/>
</dbReference>
<gene>
    <name evidence="5" type="ORF">RF11_02057</name>
</gene>
<reference evidence="5 6" key="1">
    <citation type="journal article" date="2014" name="Genome Biol. Evol.">
        <title>The genome of the myxosporean Thelohanellus kitauei shows adaptations to nutrient acquisition within its fish host.</title>
        <authorList>
            <person name="Yang Y."/>
            <person name="Xiong J."/>
            <person name="Zhou Z."/>
            <person name="Huo F."/>
            <person name="Miao W."/>
            <person name="Ran C."/>
            <person name="Liu Y."/>
            <person name="Zhang J."/>
            <person name="Feng J."/>
            <person name="Wang M."/>
            <person name="Wang M."/>
            <person name="Wang L."/>
            <person name="Yao B."/>
        </authorList>
    </citation>
    <scope>NUCLEOTIDE SEQUENCE [LARGE SCALE GENOMIC DNA]</scope>
    <source>
        <strain evidence="5">Wuqing</strain>
    </source>
</reference>
<dbReference type="GO" id="GO:0005524">
    <property type="term" value="F:ATP binding"/>
    <property type="evidence" value="ECO:0007669"/>
    <property type="project" value="UniProtKB-KW"/>
</dbReference>
<keyword evidence="2" id="KW-0378">Hydrolase</keyword>
<accession>A0A0C2JB43</accession>
<evidence type="ECO:0000256" key="2">
    <source>
        <dbReference type="ARBA" id="ARBA00022801"/>
    </source>
</evidence>
<dbReference type="AlphaFoldDB" id="A0A0C2JB43"/>
<dbReference type="InterPro" id="IPR014001">
    <property type="entry name" value="Helicase_ATP-bd"/>
</dbReference>
<dbReference type="OrthoDB" id="413460at2759"/>
<evidence type="ECO:0000256" key="1">
    <source>
        <dbReference type="ARBA" id="ARBA00022741"/>
    </source>
</evidence>
<dbReference type="InterPro" id="IPR038718">
    <property type="entry name" value="SNF2-like_sf"/>
</dbReference>
<dbReference type="Pfam" id="PF00176">
    <property type="entry name" value="SNF2-rel_dom"/>
    <property type="match status" value="1"/>
</dbReference>
<evidence type="ECO:0000313" key="6">
    <source>
        <dbReference type="Proteomes" id="UP000031668"/>
    </source>
</evidence>
<protein>
    <submittedName>
        <fullName evidence="5">Transcription termination factor 2</fullName>
    </submittedName>
</protein>
<comment type="caution">
    <text evidence="5">The sequence shown here is derived from an EMBL/GenBank/DDBJ whole genome shotgun (WGS) entry which is preliminary data.</text>
</comment>
<keyword evidence="3" id="KW-0067">ATP-binding</keyword>
<keyword evidence="6" id="KW-1185">Reference proteome</keyword>
<dbReference type="GO" id="GO:0008094">
    <property type="term" value="F:ATP-dependent activity, acting on DNA"/>
    <property type="evidence" value="ECO:0007669"/>
    <property type="project" value="TreeGrafter"/>
</dbReference>
<dbReference type="SUPFAM" id="SSF52540">
    <property type="entry name" value="P-loop containing nucleoside triphosphate hydrolases"/>
    <property type="match status" value="1"/>
</dbReference>
<dbReference type="GO" id="GO:0005634">
    <property type="term" value="C:nucleus"/>
    <property type="evidence" value="ECO:0007669"/>
    <property type="project" value="TreeGrafter"/>
</dbReference>
<keyword evidence="1" id="KW-0547">Nucleotide-binding</keyword>
<dbReference type="Gene3D" id="3.40.50.10810">
    <property type="entry name" value="Tandem AAA-ATPase domain"/>
    <property type="match status" value="1"/>
</dbReference>
<dbReference type="GO" id="GO:0016787">
    <property type="term" value="F:hydrolase activity"/>
    <property type="evidence" value="ECO:0007669"/>
    <property type="project" value="UniProtKB-KW"/>
</dbReference>